<comment type="subcellular location">
    <subcellularLocation>
        <location evidence="3">Mitochondrion matrix</location>
    </subcellularLocation>
</comment>
<comment type="function">
    <text evidence="3">Plays an essential role in the assembly of succinate dehydrogenase (SDH), an enzyme complex (also referred to as respiratory complex II) that is a component of both the tricarboxylic acid (TCA) cycle and the mitochondrial electron transport chain, and which couples the oxidation of succinate to fumarate with the reduction of ubiquinone (coenzyme Q) to ubiquinol. Required for flavinylation (covalent attachment of FAD) of the flavoprotein subunit of the SDH catalytic dimer.</text>
</comment>
<dbReference type="Pfam" id="PF03937">
    <property type="entry name" value="Sdh5"/>
    <property type="match status" value="1"/>
</dbReference>
<comment type="subunit">
    <text evidence="3">Interacts with the flavoprotein subunit within the SDH catalytic dimer.</text>
</comment>
<keyword evidence="2 3" id="KW-0143">Chaperone</keyword>
<dbReference type="GO" id="GO:0006121">
    <property type="term" value="P:mitochondrial electron transport, succinate to ubiquinone"/>
    <property type="evidence" value="ECO:0007669"/>
    <property type="project" value="UniProtKB-UniRule"/>
</dbReference>
<evidence type="ECO:0000313" key="4">
    <source>
        <dbReference type="EMBL" id="KAG9319682.1"/>
    </source>
</evidence>
<dbReference type="PANTHER" id="PTHR12469">
    <property type="entry name" value="PROTEIN EMI5 HOMOLOG, MITOCHONDRIAL"/>
    <property type="match status" value="1"/>
</dbReference>
<dbReference type="AlphaFoldDB" id="A0A9P7ZWN9"/>
<dbReference type="PANTHER" id="PTHR12469:SF2">
    <property type="entry name" value="SUCCINATE DEHYDROGENASE ASSEMBLY FACTOR 2, MITOCHONDRIAL"/>
    <property type="match status" value="1"/>
</dbReference>
<protein>
    <recommendedName>
        <fullName evidence="3">Succinate dehydrogenase assembly factor 2, mitochondrial</fullName>
        <shortName evidence="3">SDH assembly factor 2</shortName>
        <shortName evidence="3">SDHAF2</shortName>
    </recommendedName>
</protein>
<dbReference type="Gene3D" id="1.10.150.250">
    <property type="entry name" value="Flavinator of succinate dehydrogenase"/>
    <property type="match status" value="1"/>
</dbReference>
<dbReference type="InterPro" id="IPR005631">
    <property type="entry name" value="SDH"/>
</dbReference>
<comment type="similarity">
    <text evidence="3">Belongs to the SDHAF2 family.</text>
</comment>
<organism evidence="4 5">
    <name type="scientific">Mortierella alpina</name>
    <name type="common">Oleaginous fungus</name>
    <name type="synonym">Mortierella renispora</name>
    <dbReference type="NCBI Taxonomy" id="64518"/>
    <lineage>
        <taxon>Eukaryota</taxon>
        <taxon>Fungi</taxon>
        <taxon>Fungi incertae sedis</taxon>
        <taxon>Mucoromycota</taxon>
        <taxon>Mortierellomycotina</taxon>
        <taxon>Mortierellomycetes</taxon>
        <taxon>Mortierellales</taxon>
        <taxon>Mortierellaceae</taxon>
        <taxon>Mortierella</taxon>
    </lineage>
</organism>
<dbReference type="GO" id="GO:0006099">
    <property type="term" value="P:tricarboxylic acid cycle"/>
    <property type="evidence" value="ECO:0007669"/>
    <property type="project" value="TreeGrafter"/>
</dbReference>
<sequence>MVTTISLKLTGVIHGHAAQLPASLFHGSSLSASTTLVSLLHCMLALQQRLPAVATLGSTLCGQWLGTGHDDLALLFPLAEHLFPMSVASLLPRTLSHSIRLASTLHPMSSLAIRSSLRTASALASRQPTRPTTTMGTLAVWRSFSTKPTTTTSESSMPPRMLDHDDARDIDPDGFQTPYTNLPPLPRDPDESLQTIRARLTYQARKRGILETDLLLSTFAKEFLGNMTIDECRRFDKFLDEPDWDIYYWVTGKKEVPERWKGDAVFEKIVKHAKNEGRVVRQMPAL</sequence>
<comment type="caution">
    <text evidence="4">The sequence shown here is derived from an EMBL/GenBank/DDBJ whole genome shotgun (WGS) entry which is preliminary data.</text>
</comment>
<dbReference type="Proteomes" id="UP000717515">
    <property type="component" value="Unassembled WGS sequence"/>
</dbReference>
<dbReference type="EMBL" id="JAIFTL010000396">
    <property type="protein sequence ID" value="KAG9319682.1"/>
    <property type="molecule type" value="Genomic_DNA"/>
</dbReference>
<gene>
    <name evidence="4" type="ORF">KVV02_007784</name>
</gene>
<evidence type="ECO:0000256" key="3">
    <source>
        <dbReference type="HAMAP-Rule" id="MF_03057"/>
    </source>
</evidence>
<keyword evidence="1 3" id="KW-0496">Mitochondrion</keyword>
<dbReference type="FunFam" id="1.10.150.250:FF:000004">
    <property type="entry name" value="Succinate dehydrogenase assembly factor 2, mitochondrial"/>
    <property type="match status" value="1"/>
</dbReference>
<evidence type="ECO:0000313" key="5">
    <source>
        <dbReference type="Proteomes" id="UP000717515"/>
    </source>
</evidence>
<dbReference type="InterPro" id="IPR028882">
    <property type="entry name" value="SDHAF2"/>
</dbReference>
<accession>A0A9P7ZWN9</accession>
<dbReference type="GO" id="GO:0005759">
    <property type="term" value="C:mitochondrial matrix"/>
    <property type="evidence" value="ECO:0007669"/>
    <property type="project" value="UniProtKB-SubCell"/>
</dbReference>
<proteinExistence type="inferred from homology"/>
<dbReference type="GO" id="GO:0034553">
    <property type="term" value="P:mitochondrial respiratory chain complex II assembly"/>
    <property type="evidence" value="ECO:0007669"/>
    <property type="project" value="TreeGrafter"/>
</dbReference>
<evidence type="ECO:0000256" key="2">
    <source>
        <dbReference type="ARBA" id="ARBA00023186"/>
    </source>
</evidence>
<dbReference type="InterPro" id="IPR036714">
    <property type="entry name" value="SDH_sf"/>
</dbReference>
<dbReference type="HAMAP" id="MF_03057">
    <property type="entry name" value="SDHAF2"/>
    <property type="match status" value="1"/>
</dbReference>
<name>A0A9P7ZWN9_MORAP</name>
<reference evidence="4" key="1">
    <citation type="submission" date="2021-07" db="EMBL/GenBank/DDBJ databases">
        <title>Draft genome of Mortierella alpina, strain LL118, isolated from an aspen leaf litter sample.</title>
        <authorList>
            <person name="Yang S."/>
            <person name="Vinatzer B.A."/>
        </authorList>
    </citation>
    <scope>NUCLEOTIDE SEQUENCE</scope>
    <source>
        <strain evidence="4">LL118</strain>
    </source>
</reference>
<evidence type="ECO:0000256" key="1">
    <source>
        <dbReference type="ARBA" id="ARBA00023128"/>
    </source>
</evidence>
<dbReference type="SUPFAM" id="SSF109910">
    <property type="entry name" value="YgfY-like"/>
    <property type="match status" value="1"/>
</dbReference>